<evidence type="ECO:0000259" key="10">
    <source>
        <dbReference type="PROSITE" id="PS51456"/>
    </source>
</evidence>
<dbReference type="PRINTS" id="PR00193">
    <property type="entry name" value="MYOSINHEAVY"/>
</dbReference>
<feature type="domain" description="Myosin motor" evidence="10">
    <location>
        <begin position="63"/>
        <end position="767"/>
    </location>
</feature>
<dbReference type="InterPro" id="IPR001609">
    <property type="entry name" value="Myosin_head_motor_dom-like"/>
</dbReference>
<evidence type="ECO:0000256" key="8">
    <source>
        <dbReference type="SAM" id="MobiDB-lite"/>
    </source>
</evidence>
<sequence>MGDRWWVPHSTEVWGVAVAAADNNKYRLVEVTDEGTDRGNLSVTVPNSDLAKVAPITDSRSLEGIRNVCDLGDVSEASVLHTVRIRYQKDEIYTNVGRIVLALNPFKYLPLYGPDFVRDYFHAPHAFDLAPHLFQVAAAAVKGLSERGKPQSTLITGESGAGKTESTKLILQFLADVTQGREATSLQQRILEISPVLESFGNASTSRNPNSSRFGKWIEVYFAENLKVLGATITSYLLELPRVTRHITGERSYHVFYQLVHGLSTSDLVGVAEAYQLGTDPSAFSYLMPQEPVMTGKNATAEKTASHPPAHEVDDLAGFSELKRALLILGFTPSTQNAIFSIVAAILHLGNVAFDPDAAGEKCVVLGATRDHLATASELLGLDVSMVEGALTSRKMKTGNESILIPLKVDQAGAARDSFSKLVYGYLFNWLIAQINDSLAPCRGQIFDVNRYVGLLDIAGFESFRVNGFEQLCINLSNEELQHHFNADIFLNEISDYEKDGLKGVSITFEDNADVLQLIAGKGGIIATLDEEVFVPKGSDQGFLNKLNKAQANSKRFIQNKIQGSMSFGIRHYAGDVTYTVDGWLVKDQNAPPQEATDCLHTSKNAIVKAVLETALGLAGGGAGRGGKSTVGSVFKKQLNELMAKINGTDSHYVRCIKPNPFHKPRALHSAQILHQLVCSGVMEAIRIRKSGFALRLFHQDFVDRYRLVLGSKAAVDLRALDATDAARELVKQLIASKGVSSEECLVGRTKVFARSNVQDVLERAREEAMVEPVIHIQAVYRGFRTRQQCRVLFEVYGRLKEFLTAGEEAYKRGGYLTTNPIFPNAATPKHLQKKAILLGDLVSKLEALDPALQPGCLPSVSKYHMRMAAEAEVCLELERVLDLIERRVEENEANIPSMLQAALQKADKQKLSGIWIDAAARRLRQLESEAQLGDALDQALDAKDKAAMTRLLEDTKKLEAAATPPRLLTTYLASLVASAEAFLASDLREEERLKREREKAEASRKEAKERQQQEALLMDAVEERRRSERMSLISAASELFARRSMESMQAPRLHIEREVEAETASTSESDWTDSSEEESIDDFDAPYALDDEEGGESRAPSYYLRKFLREVARATRECDPAQIAFLLERAKEANLGKGPRELQLARVQLENLGDPAFLNSELKEAVVGVTWGVATQEDLLKLRNLVRQAQLFKGKTKQDHAYGRNAAPASYGGIDEKVLASAMATLESLRRIEGRERERDEKDEHIGSAGERGERGSARTAFPFEDYPKLQINIQIQETKSMRKAERLLFRREELLSHQSEPLAEPLLRPPDPHARALALNVFRSILGVMGDRFCVGRSALSEEILTLGRNADDLRDEIYCQVLKQLRNNPSAGNTLAGLRLLQACCQSFPPSARLEPYLRYSLHQYLSGVCATGGGGSGTGIKFQQDVEQICRHALRDLELTCDRKREEVGEYATQRTKRAIGGSEGSRQVQRLFVEGERPRDLCVDLVTELNLVGVDDWAIMEEISDYEVKKTTARGPPPAAFRLLRHDQPVQAYISQANAPVHLCLRRPVIRVDEALPLHPETAALIYRQAVTQYQQHVFNEDPILLSNISAHLLQVEGLLKLSAPRVPPWPSLSWSIPQRLHWLQSEAAWVASVSEAAAGLDPEEGDLLAMSAAFKLMQKLTGFGGSVWLADAFPLFVADLKRSARLHEVVKQTTPGAEVSLSALLETRRTPLALLQQWMPVLGDGEDRERIQRICSALSNRRKGTHRKKGEQSRATHASALSADLKGEAPPNGDQAHGQKKTSRRGQLWRTLLCRRVDHGSVGSNAVLSHVHRGQKRNPDDVYTLTGSWWIAVNQKGIHIATVFDDEGLAIASAPDPGAHAHVVSLEEKREEGREEGTRGRQHQKSQESSESRHTEERGEPGDLDGRGPPRKDVITNGARGGEAQDDKKGVFTIQPENLWLVAALDSRNDAPDRLLLGYDDPRTGKRRLEAFVSRVRNEYFGSSKHRV</sequence>
<dbReference type="Gene3D" id="1.25.40.530">
    <property type="entry name" value="MyTH4 domain"/>
    <property type="match status" value="1"/>
</dbReference>
<dbReference type="OrthoDB" id="6108017at2759"/>
<keyword evidence="12" id="KW-1185">Reference proteome</keyword>
<dbReference type="STRING" id="94643.A0A2A9MB18"/>
<comment type="similarity">
    <text evidence="6">Belongs to the TRAFAC class myosin-kinesin ATPase superfamily. Myosin family.</text>
</comment>
<name>A0A2A9MB18_BESBE</name>
<evidence type="ECO:0000259" key="9">
    <source>
        <dbReference type="PROSITE" id="PS51016"/>
    </source>
</evidence>
<protein>
    <submittedName>
        <fullName evidence="11">Myosin G</fullName>
    </submittedName>
</protein>
<dbReference type="PANTHER" id="PTHR13140">
    <property type="entry name" value="MYOSIN"/>
    <property type="match status" value="1"/>
</dbReference>
<feature type="region of interest" description="Disordered" evidence="8">
    <location>
        <begin position="1743"/>
        <end position="1791"/>
    </location>
</feature>
<dbReference type="InterPro" id="IPR038185">
    <property type="entry name" value="MyTH4_dom_sf"/>
</dbReference>
<dbReference type="SMART" id="SM00139">
    <property type="entry name" value="MyTH4"/>
    <property type="match status" value="1"/>
</dbReference>
<dbReference type="SMART" id="SM00242">
    <property type="entry name" value="MYSc"/>
    <property type="match status" value="1"/>
</dbReference>
<feature type="region of interest" description="Actin-binding" evidence="6">
    <location>
        <begin position="639"/>
        <end position="661"/>
    </location>
</feature>
<evidence type="ECO:0000256" key="3">
    <source>
        <dbReference type="ARBA" id="ARBA00023123"/>
    </source>
</evidence>
<organism evidence="11 12">
    <name type="scientific">Besnoitia besnoiti</name>
    <name type="common">Apicomplexan protozoan</name>
    <dbReference type="NCBI Taxonomy" id="94643"/>
    <lineage>
        <taxon>Eukaryota</taxon>
        <taxon>Sar</taxon>
        <taxon>Alveolata</taxon>
        <taxon>Apicomplexa</taxon>
        <taxon>Conoidasida</taxon>
        <taxon>Coccidia</taxon>
        <taxon>Eucoccidiorida</taxon>
        <taxon>Eimeriorina</taxon>
        <taxon>Sarcocystidae</taxon>
        <taxon>Besnoitia</taxon>
    </lineage>
</organism>
<feature type="binding site" evidence="6">
    <location>
        <begin position="157"/>
        <end position="164"/>
    </location>
    <ligand>
        <name>ATP</name>
        <dbReference type="ChEBI" id="CHEBI:30616"/>
    </ligand>
</feature>
<keyword evidence="2 6" id="KW-0067">ATP-binding</keyword>
<dbReference type="PANTHER" id="PTHR13140:SF706">
    <property type="entry name" value="DILUTE CLASS UNCONVENTIONAL MYOSIN, ISOFORM C"/>
    <property type="match status" value="1"/>
</dbReference>
<keyword evidence="4 6" id="KW-0505">Motor protein</keyword>
<evidence type="ECO:0000256" key="2">
    <source>
        <dbReference type="ARBA" id="ARBA00022840"/>
    </source>
</evidence>
<evidence type="ECO:0000256" key="5">
    <source>
        <dbReference type="ARBA" id="ARBA00023203"/>
    </source>
</evidence>
<dbReference type="SUPFAM" id="SSF52540">
    <property type="entry name" value="P-loop containing nucleoside triphosphate hydrolases"/>
    <property type="match status" value="1"/>
</dbReference>
<dbReference type="InterPro" id="IPR000857">
    <property type="entry name" value="MyTH4_dom"/>
</dbReference>
<dbReference type="PROSITE" id="PS51456">
    <property type="entry name" value="MYOSIN_MOTOR"/>
    <property type="match status" value="1"/>
</dbReference>
<dbReference type="KEGG" id="bbes:BESB_075460"/>
<dbReference type="Pfam" id="PF00784">
    <property type="entry name" value="MyTH4"/>
    <property type="match status" value="1"/>
</dbReference>
<dbReference type="GO" id="GO:0051015">
    <property type="term" value="F:actin filament binding"/>
    <property type="evidence" value="ECO:0007669"/>
    <property type="project" value="TreeGrafter"/>
</dbReference>
<dbReference type="Gene3D" id="3.40.850.10">
    <property type="entry name" value="Kinesin motor domain"/>
    <property type="match status" value="1"/>
</dbReference>
<dbReference type="Pfam" id="PF00063">
    <property type="entry name" value="Myosin_head"/>
    <property type="match status" value="1"/>
</dbReference>
<feature type="compositionally biased region" description="Basic and acidic residues" evidence="8">
    <location>
        <begin position="1872"/>
        <end position="1920"/>
    </location>
</feature>
<keyword evidence="1 6" id="KW-0547">Nucleotide-binding</keyword>
<dbReference type="GO" id="GO:0005737">
    <property type="term" value="C:cytoplasm"/>
    <property type="evidence" value="ECO:0007669"/>
    <property type="project" value="TreeGrafter"/>
</dbReference>
<dbReference type="Gene3D" id="1.10.10.820">
    <property type="match status" value="1"/>
</dbReference>
<feature type="compositionally biased region" description="Basic and acidic residues" evidence="8">
    <location>
        <begin position="1234"/>
        <end position="1258"/>
    </location>
</feature>
<dbReference type="Gene3D" id="1.20.120.720">
    <property type="entry name" value="Myosin VI head, motor domain, U50 subdomain"/>
    <property type="match status" value="1"/>
</dbReference>
<keyword evidence="5 6" id="KW-0009">Actin-binding</keyword>
<evidence type="ECO:0000256" key="1">
    <source>
        <dbReference type="ARBA" id="ARBA00022741"/>
    </source>
</evidence>
<dbReference type="EMBL" id="NWUJ01000007">
    <property type="protein sequence ID" value="PFH34394.1"/>
    <property type="molecule type" value="Genomic_DNA"/>
</dbReference>
<dbReference type="Gene3D" id="1.20.5.4820">
    <property type="match status" value="1"/>
</dbReference>
<keyword evidence="3 6" id="KW-0518">Myosin</keyword>
<dbReference type="GO" id="GO:0005524">
    <property type="term" value="F:ATP binding"/>
    <property type="evidence" value="ECO:0007669"/>
    <property type="project" value="UniProtKB-UniRule"/>
</dbReference>
<dbReference type="PROSITE" id="PS50096">
    <property type="entry name" value="IQ"/>
    <property type="match status" value="1"/>
</dbReference>
<feature type="region of interest" description="Disordered" evidence="8">
    <location>
        <begin position="1060"/>
        <end position="1082"/>
    </location>
</feature>
<keyword evidence="7" id="KW-0175">Coiled coil</keyword>
<evidence type="ECO:0000256" key="7">
    <source>
        <dbReference type="SAM" id="Coils"/>
    </source>
</evidence>
<gene>
    <name evidence="11" type="ORF">BESB_075460</name>
</gene>
<evidence type="ECO:0000313" key="11">
    <source>
        <dbReference type="EMBL" id="PFH34394.1"/>
    </source>
</evidence>
<dbReference type="RefSeq" id="XP_029218403.1">
    <property type="nucleotide sequence ID" value="XM_029365919.1"/>
</dbReference>
<dbReference type="GO" id="GO:0016020">
    <property type="term" value="C:membrane"/>
    <property type="evidence" value="ECO:0007669"/>
    <property type="project" value="TreeGrafter"/>
</dbReference>
<dbReference type="Proteomes" id="UP000224006">
    <property type="component" value="Unassembled WGS sequence"/>
</dbReference>
<feature type="coiled-coil region" evidence="7">
    <location>
        <begin position="984"/>
        <end position="1025"/>
    </location>
</feature>
<feature type="region of interest" description="Disordered" evidence="8">
    <location>
        <begin position="1872"/>
        <end position="1936"/>
    </location>
</feature>
<dbReference type="InterPro" id="IPR027417">
    <property type="entry name" value="P-loop_NTPase"/>
</dbReference>
<dbReference type="CDD" id="cd23767">
    <property type="entry name" value="IQCD"/>
    <property type="match status" value="1"/>
</dbReference>
<evidence type="ECO:0000313" key="12">
    <source>
        <dbReference type="Proteomes" id="UP000224006"/>
    </source>
</evidence>
<dbReference type="CDD" id="cd00124">
    <property type="entry name" value="MYSc"/>
    <property type="match status" value="1"/>
</dbReference>
<feature type="domain" description="MyTH4" evidence="9">
    <location>
        <begin position="1299"/>
        <end position="1462"/>
    </location>
</feature>
<feature type="region of interest" description="Disordered" evidence="8">
    <location>
        <begin position="1234"/>
        <end position="1261"/>
    </location>
</feature>
<dbReference type="GO" id="GO:0000146">
    <property type="term" value="F:microfilament motor activity"/>
    <property type="evidence" value="ECO:0007669"/>
    <property type="project" value="TreeGrafter"/>
</dbReference>
<dbReference type="GeneID" id="40312472"/>
<dbReference type="GO" id="GO:0016459">
    <property type="term" value="C:myosin complex"/>
    <property type="evidence" value="ECO:0007669"/>
    <property type="project" value="UniProtKB-KW"/>
</dbReference>
<dbReference type="VEuPathDB" id="ToxoDB:BESB_075460"/>
<evidence type="ECO:0000256" key="6">
    <source>
        <dbReference type="PROSITE-ProRule" id="PRU00782"/>
    </source>
</evidence>
<accession>A0A2A9MB18</accession>
<feature type="compositionally biased region" description="Acidic residues" evidence="8">
    <location>
        <begin position="1071"/>
        <end position="1082"/>
    </location>
</feature>
<dbReference type="PROSITE" id="PS51016">
    <property type="entry name" value="MYTH4"/>
    <property type="match status" value="1"/>
</dbReference>
<dbReference type="InterPro" id="IPR036961">
    <property type="entry name" value="Kinesin_motor_dom_sf"/>
</dbReference>
<comment type="caution">
    <text evidence="11">The sequence shown here is derived from an EMBL/GenBank/DDBJ whole genome shotgun (WGS) entry which is preliminary data.</text>
</comment>
<dbReference type="Gene3D" id="1.20.58.530">
    <property type="match status" value="1"/>
</dbReference>
<dbReference type="GO" id="GO:0007015">
    <property type="term" value="P:actin filament organization"/>
    <property type="evidence" value="ECO:0007669"/>
    <property type="project" value="TreeGrafter"/>
</dbReference>
<feature type="compositionally biased region" description="Basic residues" evidence="8">
    <location>
        <begin position="1746"/>
        <end position="1755"/>
    </location>
</feature>
<evidence type="ECO:0000256" key="4">
    <source>
        <dbReference type="ARBA" id="ARBA00023175"/>
    </source>
</evidence>
<proteinExistence type="inferred from homology"/>
<reference evidence="11 12" key="1">
    <citation type="submission" date="2017-09" db="EMBL/GenBank/DDBJ databases">
        <title>Genome sequencing of Besnoitia besnoiti strain Bb-Ger1.</title>
        <authorList>
            <person name="Schares G."/>
            <person name="Venepally P."/>
            <person name="Lorenzi H.A."/>
        </authorList>
    </citation>
    <scope>NUCLEOTIDE SEQUENCE [LARGE SCALE GENOMIC DNA]</scope>
    <source>
        <strain evidence="11 12">Bb-Ger1</strain>
    </source>
</reference>